<accession>A0A5J9VK32</accession>
<evidence type="ECO:0000313" key="3">
    <source>
        <dbReference type="EMBL" id="TVU36148.1"/>
    </source>
</evidence>
<organism evidence="3 4">
    <name type="scientific">Eragrostis curvula</name>
    <name type="common">weeping love grass</name>
    <dbReference type="NCBI Taxonomy" id="38414"/>
    <lineage>
        <taxon>Eukaryota</taxon>
        <taxon>Viridiplantae</taxon>
        <taxon>Streptophyta</taxon>
        <taxon>Embryophyta</taxon>
        <taxon>Tracheophyta</taxon>
        <taxon>Spermatophyta</taxon>
        <taxon>Magnoliopsida</taxon>
        <taxon>Liliopsida</taxon>
        <taxon>Poales</taxon>
        <taxon>Poaceae</taxon>
        <taxon>PACMAD clade</taxon>
        <taxon>Chloridoideae</taxon>
        <taxon>Eragrostideae</taxon>
        <taxon>Eragrostidinae</taxon>
        <taxon>Eragrostis</taxon>
    </lineage>
</organism>
<dbReference type="Gramene" id="TVU36148">
    <property type="protein sequence ID" value="TVU36148"/>
    <property type="gene ID" value="EJB05_18065"/>
</dbReference>
<proteinExistence type="predicted"/>
<feature type="compositionally biased region" description="Pro residues" evidence="1">
    <location>
        <begin position="33"/>
        <end position="43"/>
    </location>
</feature>
<dbReference type="AlphaFoldDB" id="A0A5J9VK32"/>
<gene>
    <name evidence="3" type="ORF">EJB05_18065</name>
</gene>
<feature type="domain" description="DUF6598" evidence="2">
    <location>
        <begin position="108"/>
        <end position="354"/>
    </location>
</feature>
<reference evidence="3 4" key="1">
    <citation type="journal article" date="2019" name="Sci. Rep.">
        <title>A high-quality genome of Eragrostis curvula grass provides insights into Poaceae evolution and supports new strategies to enhance forage quality.</title>
        <authorList>
            <person name="Carballo J."/>
            <person name="Santos B.A.C.M."/>
            <person name="Zappacosta D."/>
            <person name="Garbus I."/>
            <person name="Selva J.P."/>
            <person name="Gallo C.A."/>
            <person name="Diaz A."/>
            <person name="Albertini E."/>
            <person name="Caccamo M."/>
            <person name="Echenique V."/>
        </authorList>
    </citation>
    <scope>NUCLEOTIDE SEQUENCE [LARGE SCALE GENOMIC DNA]</scope>
    <source>
        <strain evidence="4">cv. Victoria</strain>
        <tissue evidence="3">Leaf</tissue>
    </source>
</reference>
<evidence type="ECO:0000256" key="1">
    <source>
        <dbReference type="SAM" id="MobiDB-lite"/>
    </source>
</evidence>
<dbReference type="InterPro" id="IPR046533">
    <property type="entry name" value="DUF6598"/>
</dbReference>
<dbReference type="Pfam" id="PF20241">
    <property type="entry name" value="DUF6598"/>
    <property type="match status" value="1"/>
</dbReference>
<dbReference type="PANTHER" id="PTHR33065">
    <property type="entry name" value="OS07G0486400 PROTEIN"/>
    <property type="match status" value="1"/>
</dbReference>
<dbReference type="EMBL" id="RWGY01000009">
    <property type="protein sequence ID" value="TVU36148.1"/>
    <property type="molecule type" value="Genomic_DNA"/>
</dbReference>
<feature type="compositionally biased region" description="Acidic residues" evidence="1">
    <location>
        <begin position="1"/>
        <end position="19"/>
    </location>
</feature>
<sequence>MADDDYDGLPLYVEEDEAEAAAAKQKRRQQSRKPPPPPPPPPTPEEKARKEQEEAMLEKLYEYDPKLGYGYNRIWFVGGTFDHDEETQFGPMRFTNSIIRDDHVLTDSLNVLSLKINSSDVGFPINVYGTVIVRDRLDLKCMHIFRRSRDNCQLVQSEVCCDGGSKHQGVSLILTGPSRRIAFHCEAYFEIDLKIKEDTGDSDIQFCKALLETDVYEFESNVKTRTVASWLSEVDLILAYVKRSLEGTIEIRMLSGPEAFYGKLTACTTDVPAPIMLYDSDIDDSITLCNERVIQLLRRVVAVSENQMLRFHVYARSGDQNAIISHRICEFTPLIKGADKTEVTCGVYKLQIKVTWSTLLDGRR</sequence>
<feature type="region of interest" description="Disordered" evidence="1">
    <location>
        <begin position="1"/>
        <end position="52"/>
    </location>
</feature>
<name>A0A5J9VK32_9POAL</name>
<evidence type="ECO:0000259" key="2">
    <source>
        <dbReference type="Pfam" id="PF20241"/>
    </source>
</evidence>
<evidence type="ECO:0000313" key="4">
    <source>
        <dbReference type="Proteomes" id="UP000324897"/>
    </source>
</evidence>
<dbReference type="Proteomes" id="UP000324897">
    <property type="component" value="Unassembled WGS sequence"/>
</dbReference>
<dbReference type="PANTHER" id="PTHR33065:SF163">
    <property type="entry name" value="OS05G0112700 PROTEIN"/>
    <property type="match status" value="1"/>
</dbReference>
<keyword evidence="4" id="KW-1185">Reference proteome</keyword>
<comment type="caution">
    <text evidence="3">The sequence shown here is derived from an EMBL/GenBank/DDBJ whole genome shotgun (WGS) entry which is preliminary data.</text>
</comment>
<dbReference type="OrthoDB" id="693375at2759"/>
<protein>
    <recommendedName>
        <fullName evidence="2">DUF6598 domain-containing protein</fullName>
    </recommendedName>
</protein>
<feature type="non-terminal residue" evidence="3">
    <location>
        <position position="1"/>
    </location>
</feature>